<dbReference type="InterPro" id="IPR004667">
    <property type="entry name" value="ADP_ATP_car_bac_type"/>
</dbReference>
<dbReference type="PANTHER" id="PTHR31187">
    <property type="match status" value="1"/>
</dbReference>
<keyword evidence="7 9" id="KW-1133">Transmembrane helix</keyword>
<evidence type="ECO:0000256" key="6">
    <source>
        <dbReference type="ARBA" id="ARBA00022840"/>
    </source>
</evidence>
<feature type="transmembrane region" description="Helical" evidence="9">
    <location>
        <begin position="452"/>
        <end position="478"/>
    </location>
</feature>
<accession>E6Y2N7</accession>
<comment type="subcellular location">
    <subcellularLocation>
        <location evidence="1 9">Membrane</location>
        <topology evidence="1 9">Multi-pass membrane protein</topology>
    </subcellularLocation>
</comment>
<keyword evidence="3 9" id="KW-0813">Transport</keyword>
<feature type="transmembrane region" description="Helical" evidence="9">
    <location>
        <begin position="147"/>
        <end position="169"/>
    </location>
</feature>
<evidence type="ECO:0000256" key="4">
    <source>
        <dbReference type="ARBA" id="ARBA00022692"/>
    </source>
</evidence>
<keyword evidence="4 9" id="KW-0812">Transmembrane</keyword>
<evidence type="ECO:0000256" key="7">
    <source>
        <dbReference type="ARBA" id="ARBA00022989"/>
    </source>
</evidence>
<dbReference type="GO" id="GO:0016020">
    <property type="term" value="C:membrane"/>
    <property type="evidence" value="ECO:0007669"/>
    <property type="project" value="UniProtKB-SubCell"/>
</dbReference>
<evidence type="ECO:0000256" key="1">
    <source>
        <dbReference type="ARBA" id="ARBA00004141"/>
    </source>
</evidence>
<keyword evidence="5 9" id="KW-0547">Nucleotide-binding</keyword>
<reference evidence="10" key="1">
    <citation type="submission" date="2007-06" db="EMBL/GenBank/DDBJ databases">
        <title>Distribution of mitochondrial and plastid ATP/ADP translocators in algal evolution.</title>
        <authorList>
            <person name="Petersen J."/>
            <person name="Khalilpour Khodadadi P."/>
            <person name="Brinkmann H."/>
        </authorList>
    </citation>
    <scope>NUCLEOTIDE SEQUENCE</scope>
</reference>
<evidence type="ECO:0000256" key="3">
    <source>
        <dbReference type="ARBA" id="ARBA00022448"/>
    </source>
</evidence>
<dbReference type="PANTHER" id="PTHR31187:SF1">
    <property type="entry name" value="ADP,ATP CARRIER PROTEIN 1"/>
    <property type="match status" value="1"/>
</dbReference>
<dbReference type="Pfam" id="PF03219">
    <property type="entry name" value="TLC"/>
    <property type="match status" value="1"/>
</dbReference>
<feature type="transmembrane region" description="Helical" evidence="9">
    <location>
        <begin position="346"/>
        <end position="369"/>
    </location>
</feature>
<name>E6Y2N7_EUGGR</name>
<feature type="transmembrane region" description="Helical" evidence="9">
    <location>
        <begin position="281"/>
        <end position="299"/>
    </location>
</feature>
<feature type="transmembrane region" description="Helical" evidence="9">
    <location>
        <begin position="319"/>
        <end position="339"/>
    </location>
</feature>
<feature type="transmembrane region" description="Helical" evidence="9">
    <location>
        <begin position="219"/>
        <end position="242"/>
    </location>
</feature>
<keyword evidence="6 9" id="KW-0067">ATP-binding</keyword>
<evidence type="ECO:0000256" key="2">
    <source>
        <dbReference type="ARBA" id="ARBA00007127"/>
    </source>
</evidence>
<feature type="transmembrane region" description="Helical" evidence="9">
    <location>
        <begin position="24"/>
        <end position="41"/>
    </location>
</feature>
<sequence length="505" mass="55405">RGLLRFIPADWWSVVPTAKERKKILPLALMFFCILFNYTILRDTKDVLMVTAPKSGAEVIPFLKTYVNLPGAILFTIIYSKMSNAMTQSQVFYTLISVFLAFFTAFSFILYPSRAILHPHVWCDALAAALPVSFSAPIAIIRNWTFALFYLMAEMWGSVVVSILFWGLANQICSTTEAKKFYPLFGMGANVALIFSGQYVKIVSKLRENLPPGVDPWGFSLKLLVAGILVSGVVMTGCFLYIQKSVIPDPSCVDPSQQRQSKQKTKLTMKESAQFLMRSTYIRDLALLVICYGMSINIVEVTWKSKLKAQFPDPNSYSAFMGNFSSATGTVTLVMMILGRQIFEKFGWGVAASITPITLGVTGAMFFSLILAPSFWNPITAAIGTTPLMLAVLIGAFQNIMSKSAKYSLFDPCKEMAYIPLDAESKTKGKAAVDVIGNPLGKSGGSFIQQGLIFGLGSLAVSTPYLGVILGLIIMGWLSAARSLNVQFEEADAATKRQQNEQNGS</sequence>
<dbReference type="AlphaFoldDB" id="E6Y2N7"/>
<feature type="transmembrane region" description="Helical" evidence="9">
    <location>
        <begin position="375"/>
        <end position="397"/>
    </location>
</feature>
<comment type="similarity">
    <text evidence="2 9">Belongs to the ADP/ATP translocase tlc family.</text>
</comment>
<feature type="non-terminal residue" evidence="10">
    <location>
        <position position="1"/>
    </location>
</feature>
<dbReference type="EMBL" id="EF644573">
    <property type="protein sequence ID" value="ABV25597.1"/>
    <property type="molecule type" value="mRNA"/>
</dbReference>
<evidence type="ECO:0000313" key="10">
    <source>
        <dbReference type="EMBL" id="ABV25597.1"/>
    </source>
</evidence>
<evidence type="ECO:0000256" key="9">
    <source>
        <dbReference type="RuleBase" id="RU363121"/>
    </source>
</evidence>
<dbReference type="NCBIfam" id="TIGR00769">
    <property type="entry name" value="AAA"/>
    <property type="match status" value="1"/>
</dbReference>
<keyword evidence="8 9" id="KW-0472">Membrane</keyword>
<organism evidence="10">
    <name type="scientific">Euglena gracilis</name>
    <dbReference type="NCBI Taxonomy" id="3039"/>
    <lineage>
        <taxon>Eukaryota</taxon>
        <taxon>Discoba</taxon>
        <taxon>Euglenozoa</taxon>
        <taxon>Euglenida</taxon>
        <taxon>Spirocuta</taxon>
        <taxon>Euglenophyceae</taxon>
        <taxon>Euglenales</taxon>
        <taxon>Euglenaceae</taxon>
        <taxon>Euglena</taxon>
    </lineage>
</organism>
<feature type="transmembrane region" description="Helical" evidence="9">
    <location>
        <begin position="62"/>
        <end position="79"/>
    </location>
</feature>
<evidence type="ECO:0000256" key="8">
    <source>
        <dbReference type="ARBA" id="ARBA00023136"/>
    </source>
</evidence>
<evidence type="ECO:0000256" key="5">
    <source>
        <dbReference type="ARBA" id="ARBA00022741"/>
    </source>
</evidence>
<protein>
    <recommendedName>
        <fullName evidence="9">ADP,ATP carrier protein</fullName>
    </recommendedName>
</protein>
<feature type="transmembrane region" description="Helical" evidence="9">
    <location>
        <begin position="181"/>
        <end position="199"/>
    </location>
</feature>
<feature type="transmembrane region" description="Helical" evidence="9">
    <location>
        <begin position="91"/>
        <end position="111"/>
    </location>
</feature>
<proteinExistence type="evidence at transcript level"/>
<dbReference type="GO" id="GO:0005471">
    <property type="term" value="F:ATP:ADP antiporter activity"/>
    <property type="evidence" value="ECO:0007669"/>
    <property type="project" value="InterPro"/>
</dbReference>
<dbReference type="GO" id="GO:0005524">
    <property type="term" value="F:ATP binding"/>
    <property type="evidence" value="ECO:0007669"/>
    <property type="project" value="UniProtKB-KW"/>
</dbReference>